<dbReference type="RefSeq" id="WP_063976259.1">
    <property type="nucleotide sequence ID" value="NZ_LSTR01000025.1"/>
</dbReference>
<evidence type="ECO:0000256" key="4">
    <source>
        <dbReference type="ARBA" id="ARBA00023163"/>
    </source>
</evidence>
<dbReference type="GO" id="GO:0006351">
    <property type="term" value="P:DNA-templated transcription"/>
    <property type="evidence" value="ECO:0007669"/>
    <property type="project" value="TreeGrafter"/>
</dbReference>
<dbReference type="GO" id="GO:0043565">
    <property type="term" value="F:sequence-specific DNA binding"/>
    <property type="evidence" value="ECO:0007669"/>
    <property type="project" value="TreeGrafter"/>
</dbReference>
<dbReference type="CDD" id="cd08471">
    <property type="entry name" value="PBP2_CrgA_like_2"/>
    <property type="match status" value="1"/>
</dbReference>
<feature type="domain" description="HTH lysR-type" evidence="5">
    <location>
        <begin position="1"/>
        <end position="59"/>
    </location>
</feature>
<reference evidence="6 7" key="1">
    <citation type="submission" date="2016-02" db="EMBL/GenBank/DDBJ databases">
        <authorList>
            <person name="Wen L."/>
            <person name="He K."/>
            <person name="Yang H."/>
        </authorList>
    </citation>
    <scope>NUCLEOTIDE SEQUENCE [LARGE SCALE GENOMIC DNA]</scope>
    <source>
        <strain evidence="6 7">CD09_2</strain>
    </source>
</reference>
<gene>
    <name evidence="6" type="ORF">AX777_17645</name>
</gene>
<comment type="caution">
    <text evidence="6">The sequence shown here is derived from an EMBL/GenBank/DDBJ whole genome shotgun (WGS) entry which is preliminary data.</text>
</comment>
<dbReference type="PANTHER" id="PTHR30537">
    <property type="entry name" value="HTH-TYPE TRANSCRIPTIONAL REGULATOR"/>
    <property type="match status" value="1"/>
</dbReference>
<dbReference type="Pfam" id="PF03466">
    <property type="entry name" value="LysR_substrate"/>
    <property type="match status" value="1"/>
</dbReference>
<dbReference type="Proteomes" id="UP000077262">
    <property type="component" value="Unassembled WGS sequence"/>
</dbReference>
<sequence length="297" mass="31971">MDRLDSLRTFIAVADKGSFTEAARSLNVSGTAATRAVSSLEAALGVTLFMRTTRSVRLTEEGAAYLERCRAALADLDDAAEMLRGRTSEPRGTLVVTAPVVFGRLHILPVVTQLLARFPALDVRLMLIDRVVRLAEEGIDVAVRIADLSDSALHALRVAEVRRVLTASPDYLAKHGEPRSATELHEHVLISFDQLAGANSEWRFGATGKPAIRIAPRLTVNSADAAIAAARAGLGIVRTLSYQVAEDIAAGRLKPVLVDLEPPPVPVNLVFQGSRRSSPNVRTFLDTAKLHFAKGID</sequence>
<dbReference type="InterPro" id="IPR036390">
    <property type="entry name" value="WH_DNA-bd_sf"/>
</dbReference>
<dbReference type="InterPro" id="IPR036388">
    <property type="entry name" value="WH-like_DNA-bd_sf"/>
</dbReference>
<dbReference type="GO" id="GO:0003700">
    <property type="term" value="F:DNA-binding transcription factor activity"/>
    <property type="evidence" value="ECO:0007669"/>
    <property type="project" value="InterPro"/>
</dbReference>
<keyword evidence="3" id="KW-0238">DNA-binding</keyword>
<dbReference type="FunFam" id="1.10.10.10:FF:000001">
    <property type="entry name" value="LysR family transcriptional regulator"/>
    <property type="match status" value="1"/>
</dbReference>
<evidence type="ECO:0000256" key="2">
    <source>
        <dbReference type="ARBA" id="ARBA00023015"/>
    </source>
</evidence>
<evidence type="ECO:0000256" key="3">
    <source>
        <dbReference type="ARBA" id="ARBA00023125"/>
    </source>
</evidence>
<dbReference type="Pfam" id="PF00126">
    <property type="entry name" value="HTH_1"/>
    <property type="match status" value="1"/>
</dbReference>
<dbReference type="Gene3D" id="1.10.10.10">
    <property type="entry name" value="Winged helix-like DNA-binding domain superfamily/Winged helix DNA-binding domain"/>
    <property type="match status" value="1"/>
</dbReference>
<dbReference type="Gene3D" id="3.40.190.290">
    <property type="match status" value="1"/>
</dbReference>
<accession>A0A177JW39</accession>
<organism evidence="6 7">
    <name type="scientific">Sphingobium yanoikuyae</name>
    <name type="common">Sphingomonas yanoikuyae</name>
    <dbReference type="NCBI Taxonomy" id="13690"/>
    <lineage>
        <taxon>Bacteria</taxon>
        <taxon>Pseudomonadati</taxon>
        <taxon>Pseudomonadota</taxon>
        <taxon>Alphaproteobacteria</taxon>
        <taxon>Sphingomonadales</taxon>
        <taxon>Sphingomonadaceae</taxon>
        <taxon>Sphingobium</taxon>
    </lineage>
</organism>
<dbReference type="SUPFAM" id="SSF53850">
    <property type="entry name" value="Periplasmic binding protein-like II"/>
    <property type="match status" value="1"/>
</dbReference>
<evidence type="ECO:0000313" key="7">
    <source>
        <dbReference type="Proteomes" id="UP000077262"/>
    </source>
</evidence>
<evidence type="ECO:0000259" key="5">
    <source>
        <dbReference type="PROSITE" id="PS50931"/>
    </source>
</evidence>
<dbReference type="InterPro" id="IPR005119">
    <property type="entry name" value="LysR_subst-bd"/>
</dbReference>
<protein>
    <submittedName>
        <fullName evidence="6">LysR family transcriptional regulator</fullName>
    </submittedName>
</protein>
<dbReference type="AlphaFoldDB" id="A0A177JW39"/>
<dbReference type="PROSITE" id="PS50931">
    <property type="entry name" value="HTH_LYSR"/>
    <property type="match status" value="1"/>
</dbReference>
<dbReference type="InterPro" id="IPR000847">
    <property type="entry name" value="LysR_HTH_N"/>
</dbReference>
<name>A0A177JW39_SPHYA</name>
<dbReference type="PANTHER" id="PTHR30537:SF5">
    <property type="entry name" value="HTH-TYPE TRANSCRIPTIONAL ACTIVATOR TTDR-RELATED"/>
    <property type="match status" value="1"/>
</dbReference>
<dbReference type="InterPro" id="IPR058163">
    <property type="entry name" value="LysR-type_TF_proteobact-type"/>
</dbReference>
<dbReference type="OrthoDB" id="9786526at2"/>
<keyword evidence="2" id="KW-0805">Transcription regulation</keyword>
<proteinExistence type="inferred from homology"/>
<dbReference type="SUPFAM" id="SSF46785">
    <property type="entry name" value="Winged helix' DNA-binding domain"/>
    <property type="match status" value="1"/>
</dbReference>
<dbReference type="EMBL" id="LSTR01000025">
    <property type="protein sequence ID" value="OAH45432.1"/>
    <property type="molecule type" value="Genomic_DNA"/>
</dbReference>
<evidence type="ECO:0000256" key="1">
    <source>
        <dbReference type="ARBA" id="ARBA00009437"/>
    </source>
</evidence>
<keyword evidence="4" id="KW-0804">Transcription</keyword>
<comment type="similarity">
    <text evidence="1">Belongs to the LysR transcriptional regulatory family.</text>
</comment>
<evidence type="ECO:0000313" key="6">
    <source>
        <dbReference type="EMBL" id="OAH45432.1"/>
    </source>
</evidence>